<dbReference type="EMBL" id="JASSOM010000045">
    <property type="protein sequence ID" value="MDK9362794.1"/>
    <property type="molecule type" value="Genomic_DNA"/>
</dbReference>
<dbReference type="RefSeq" id="WP_285148243.1">
    <property type="nucleotide sequence ID" value="NZ_JASSOM010000045.1"/>
</dbReference>
<accession>A0AAP4FVK9</accession>
<evidence type="ECO:0000313" key="2">
    <source>
        <dbReference type="Proteomes" id="UP001223214"/>
    </source>
</evidence>
<keyword evidence="2" id="KW-1185">Reference proteome</keyword>
<organism evidence="1 2">
    <name type="scientific">Lelliottia wanjuensis</name>
    <dbReference type="NCBI Taxonomy" id="3050585"/>
    <lineage>
        <taxon>Bacteria</taxon>
        <taxon>Pseudomonadati</taxon>
        <taxon>Pseudomonadota</taxon>
        <taxon>Gammaproteobacteria</taxon>
        <taxon>Enterobacterales</taxon>
        <taxon>Enterobacteriaceae</taxon>
        <taxon>Lelliottia</taxon>
    </lineage>
</organism>
<dbReference type="Proteomes" id="UP001223214">
    <property type="component" value="Unassembled WGS sequence"/>
</dbReference>
<name>A0AAP4FVK9_9ENTR</name>
<dbReference type="AlphaFoldDB" id="A0AAP4FVK9"/>
<evidence type="ECO:0000313" key="1">
    <source>
        <dbReference type="EMBL" id="MDK9362794.1"/>
    </source>
</evidence>
<proteinExistence type="predicted"/>
<reference evidence="1 2" key="1">
    <citation type="submission" date="2023-06" db="EMBL/GenBank/DDBJ databases">
        <title>Identification and characterization of antibiotic-resistant Gram-negative bacteria.</title>
        <authorList>
            <person name="Cho G.-S."/>
            <person name="Lee J."/>
            <person name="Tai E."/>
            <person name="Jeong S."/>
            <person name="Kim I."/>
            <person name="Kim B.-E."/>
            <person name="Jeong M.-I."/>
            <person name="Oh K.-K."/>
            <person name="Franz C.M.A.P."/>
        </authorList>
    </citation>
    <scope>NUCLEOTIDE SEQUENCE [LARGE SCALE GENOMIC DNA]</scope>
    <source>
        <strain evidence="1 2">V106_12</strain>
    </source>
</reference>
<protein>
    <submittedName>
        <fullName evidence="1">Uncharacterized protein</fullName>
    </submittedName>
</protein>
<sequence>MVIGKNHTAMPAHRQLIDLEGQIYTPLRMAAAEEFERLRNASPDMTAKELLKALAGPEIDEFQARNP</sequence>
<gene>
    <name evidence="1" type="ORF">QQF32_06270</name>
</gene>
<comment type="caution">
    <text evidence="1">The sequence shown here is derived from an EMBL/GenBank/DDBJ whole genome shotgun (WGS) entry which is preliminary data.</text>
</comment>